<keyword evidence="9 19" id="KW-0418">Kinase</keyword>
<accession>A0A061GEP8</accession>
<evidence type="ECO:0000256" key="1">
    <source>
        <dbReference type="ARBA" id="ARBA00004479"/>
    </source>
</evidence>
<evidence type="ECO:0000256" key="11">
    <source>
        <dbReference type="ARBA" id="ARBA00022989"/>
    </source>
</evidence>
<keyword evidence="14" id="KW-0325">Glycoprotein</keyword>
<dbReference type="OMA" id="ANIDGPW"/>
<dbReference type="AlphaFoldDB" id="A0A061GEP8"/>
<sequence>MKAATNNFDAANKVGEGGFGSVYKGLLLDGTIIAIKQLSSKSRQGDREFLNELGMISGLQHPNLVRLYGCCIEGSQLLLVYEYMENNSLARALFGPKESQLKLDWPARQRICLGIAKGLAFLHEESSLKIVHRDIKTTNVLLDKDLNAKISDFGLAKFDEEENTHISTRVAGTIGYMAPEYALWGYLTYKADVYSFGIVALEIVAGKNNTKYRPEEDFVCLQDWALVLQQKGNLMELVDPRLGSEFNEEEAIRMIKVALLCTNSSPALRPIMSEVLNMLEGRALVPELIMDPSIFGDESRFGALRDQLNRMQSGKGSETSTFRHSSDSTEGLGSSSTFVQHPSNQS</sequence>
<comment type="similarity">
    <text evidence="16">Belongs to the protein kinase superfamily.</text>
</comment>
<evidence type="ECO:0000256" key="14">
    <source>
        <dbReference type="ARBA" id="ARBA00023180"/>
    </source>
</evidence>
<keyword evidence="3" id="KW-0597">Phosphoprotein</keyword>
<keyword evidence="12" id="KW-0472">Membrane</keyword>
<dbReference type="PANTHER" id="PTHR48006">
    <property type="entry name" value="LEUCINE-RICH REPEAT-CONTAINING PROTEIN DDB_G0281931-RELATED"/>
    <property type="match status" value="1"/>
</dbReference>
<evidence type="ECO:0000313" key="19">
    <source>
        <dbReference type="EMBL" id="EOY27893.1"/>
    </source>
</evidence>
<dbReference type="InterPro" id="IPR011009">
    <property type="entry name" value="Kinase-like_dom_sf"/>
</dbReference>
<evidence type="ECO:0000256" key="13">
    <source>
        <dbReference type="ARBA" id="ARBA00023170"/>
    </source>
</evidence>
<dbReference type="PROSITE" id="PS00108">
    <property type="entry name" value="PROTEIN_KINASE_ST"/>
    <property type="match status" value="1"/>
</dbReference>
<dbReference type="PROSITE" id="PS50011">
    <property type="entry name" value="PROTEIN_KINASE_DOM"/>
    <property type="match status" value="1"/>
</dbReference>
<evidence type="ECO:0000256" key="5">
    <source>
        <dbReference type="ARBA" id="ARBA00022692"/>
    </source>
</evidence>
<feature type="region of interest" description="Disordered" evidence="17">
    <location>
        <begin position="310"/>
        <end position="346"/>
    </location>
</feature>
<dbReference type="Gene3D" id="1.10.510.10">
    <property type="entry name" value="Transferase(Phosphotransferase) domain 1"/>
    <property type="match status" value="1"/>
</dbReference>
<feature type="compositionally biased region" description="Polar residues" evidence="17">
    <location>
        <begin position="310"/>
        <end position="323"/>
    </location>
</feature>
<evidence type="ECO:0000259" key="18">
    <source>
        <dbReference type="PROSITE" id="PS50011"/>
    </source>
</evidence>
<evidence type="ECO:0000256" key="16">
    <source>
        <dbReference type="RuleBase" id="RU000304"/>
    </source>
</evidence>
<dbReference type="Gene3D" id="3.30.200.20">
    <property type="entry name" value="Phosphorylase Kinase, domain 1"/>
    <property type="match status" value="1"/>
</dbReference>
<feature type="compositionally biased region" description="Low complexity" evidence="17">
    <location>
        <begin position="328"/>
        <end position="337"/>
    </location>
</feature>
<keyword evidence="2 16" id="KW-0723">Serine/threonine-protein kinase</keyword>
<evidence type="ECO:0000256" key="2">
    <source>
        <dbReference type="ARBA" id="ARBA00022527"/>
    </source>
</evidence>
<dbReference type="eggNOG" id="ENOG502QUIV">
    <property type="taxonomic scope" value="Eukaryota"/>
</dbReference>
<dbReference type="FunFam" id="1.10.510.10:FF:000044">
    <property type="entry name" value="Putative LRR receptor-like serine/threonine-protein kinase"/>
    <property type="match status" value="1"/>
</dbReference>
<dbReference type="EMBL" id="CM001884">
    <property type="protein sequence ID" value="EOY27893.1"/>
    <property type="molecule type" value="Genomic_DNA"/>
</dbReference>
<keyword evidence="6" id="KW-0732">Signal</keyword>
<keyword evidence="10 15" id="KW-0067">ATP-binding</keyword>
<organism evidence="19 20">
    <name type="scientific">Theobroma cacao</name>
    <name type="common">Cacao</name>
    <name type="synonym">Cocoa</name>
    <dbReference type="NCBI Taxonomy" id="3641"/>
    <lineage>
        <taxon>Eukaryota</taxon>
        <taxon>Viridiplantae</taxon>
        <taxon>Streptophyta</taxon>
        <taxon>Embryophyta</taxon>
        <taxon>Tracheophyta</taxon>
        <taxon>Spermatophyta</taxon>
        <taxon>Magnoliopsida</taxon>
        <taxon>eudicotyledons</taxon>
        <taxon>Gunneridae</taxon>
        <taxon>Pentapetalae</taxon>
        <taxon>rosids</taxon>
        <taxon>malvids</taxon>
        <taxon>Malvales</taxon>
        <taxon>Malvaceae</taxon>
        <taxon>Byttnerioideae</taxon>
        <taxon>Theobroma</taxon>
    </lineage>
</organism>
<name>A0A061GEP8_THECC</name>
<evidence type="ECO:0000256" key="3">
    <source>
        <dbReference type="ARBA" id="ARBA00022553"/>
    </source>
</evidence>
<evidence type="ECO:0000256" key="7">
    <source>
        <dbReference type="ARBA" id="ARBA00022737"/>
    </source>
</evidence>
<keyword evidence="20" id="KW-1185">Reference proteome</keyword>
<evidence type="ECO:0000256" key="4">
    <source>
        <dbReference type="ARBA" id="ARBA00022679"/>
    </source>
</evidence>
<dbReference type="Proteomes" id="UP000026915">
    <property type="component" value="Chromosome 6"/>
</dbReference>
<dbReference type="Gramene" id="EOY27893">
    <property type="protein sequence ID" value="EOY27893"/>
    <property type="gene ID" value="TCM_029611"/>
</dbReference>
<evidence type="ECO:0000256" key="6">
    <source>
        <dbReference type="ARBA" id="ARBA00022729"/>
    </source>
</evidence>
<feature type="binding site" evidence="15">
    <location>
        <position position="36"/>
    </location>
    <ligand>
        <name>ATP</name>
        <dbReference type="ChEBI" id="CHEBI:30616"/>
    </ligand>
</feature>
<feature type="domain" description="Protein kinase" evidence="18">
    <location>
        <begin position="8"/>
        <end position="285"/>
    </location>
</feature>
<proteinExistence type="inferred from homology"/>
<evidence type="ECO:0000256" key="12">
    <source>
        <dbReference type="ARBA" id="ARBA00023136"/>
    </source>
</evidence>
<keyword evidence="7" id="KW-0677">Repeat</keyword>
<dbReference type="InterPro" id="IPR051824">
    <property type="entry name" value="LRR_Rcpt-Like_S/T_Kinase"/>
</dbReference>
<gene>
    <name evidence="19" type="ORF">TCM_029611</name>
</gene>
<dbReference type="PANTHER" id="PTHR48006:SF66">
    <property type="entry name" value="PROTEIN KINASE DOMAIN-CONTAINING PROTEIN"/>
    <property type="match status" value="1"/>
</dbReference>
<keyword evidence="8 15" id="KW-0547">Nucleotide-binding</keyword>
<keyword evidence="11" id="KW-1133">Transmembrane helix</keyword>
<evidence type="ECO:0000313" key="20">
    <source>
        <dbReference type="Proteomes" id="UP000026915"/>
    </source>
</evidence>
<dbReference type="SUPFAM" id="SSF56112">
    <property type="entry name" value="Protein kinase-like (PK-like)"/>
    <property type="match status" value="1"/>
</dbReference>
<keyword evidence="5 19" id="KW-0812">Transmembrane</keyword>
<evidence type="ECO:0000256" key="8">
    <source>
        <dbReference type="ARBA" id="ARBA00022741"/>
    </source>
</evidence>
<evidence type="ECO:0000256" key="17">
    <source>
        <dbReference type="SAM" id="MobiDB-lite"/>
    </source>
</evidence>
<comment type="subcellular location">
    <subcellularLocation>
        <location evidence="1">Membrane</location>
        <topology evidence="1">Single-pass type I membrane protein</topology>
    </subcellularLocation>
</comment>
<dbReference type="Pfam" id="PF07714">
    <property type="entry name" value="PK_Tyr_Ser-Thr"/>
    <property type="match status" value="1"/>
</dbReference>
<dbReference type="SMART" id="SM00220">
    <property type="entry name" value="S_TKc"/>
    <property type="match status" value="1"/>
</dbReference>
<keyword evidence="13" id="KW-0675">Receptor</keyword>
<dbReference type="InterPro" id="IPR000719">
    <property type="entry name" value="Prot_kinase_dom"/>
</dbReference>
<dbReference type="InParanoid" id="A0A061GEP8"/>
<evidence type="ECO:0000256" key="15">
    <source>
        <dbReference type="PROSITE-ProRule" id="PRU10141"/>
    </source>
</evidence>
<dbReference type="GO" id="GO:0016020">
    <property type="term" value="C:membrane"/>
    <property type="evidence" value="ECO:0007669"/>
    <property type="project" value="UniProtKB-SubCell"/>
</dbReference>
<dbReference type="FunFam" id="3.30.200.20:FF:000217">
    <property type="entry name" value="probable LRR receptor-like serine/threonine-protein kinase At1g53430"/>
    <property type="match status" value="1"/>
</dbReference>
<dbReference type="HOGENOM" id="CLU_000288_21_4_1"/>
<keyword evidence="4" id="KW-0808">Transferase</keyword>
<dbReference type="InterPro" id="IPR017441">
    <property type="entry name" value="Protein_kinase_ATP_BS"/>
</dbReference>
<reference evidence="19 20" key="1">
    <citation type="journal article" date="2013" name="Genome Biol.">
        <title>The genome sequence of the most widely cultivated cacao type and its use to identify candidate genes regulating pod color.</title>
        <authorList>
            <person name="Motamayor J.C."/>
            <person name="Mockaitis K."/>
            <person name="Schmutz J."/>
            <person name="Haiminen N."/>
            <person name="Iii D.L."/>
            <person name="Cornejo O."/>
            <person name="Findley S.D."/>
            <person name="Zheng P."/>
            <person name="Utro F."/>
            <person name="Royaert S."/>
            <person name="Saski C."/>
            <person name="Jenkins J."/>
            <person name="Podicheti R."/>
            <person name="Zhao M."/>
            <person name="Scheffler B.E."/>
            <person name="Stack J.C."/>
            <person name="Feltus F.A."/>
            <person name="Mustiga G.M."/>
            <person name="Amores F."/>
            <person name="Phillips W."/>
            <person name="Marelli J.P."/>
            <person name="May G.D."/>
            <person name="Shapiro H."/>
            <person name="Ma J."/>
            <person name="Bustamante C.D."/>
            <person name="Schnell R.J."/>
            <person name="Main D."/>
            <person name="Gilbert D."/>
            <person name="Parida L."/>
            <person name="Kuhn D.N."/>
        </authorList>
    </citation>
    <scope>NUCLEOTIDE SEQUENCE [LARGE SCALE GENOMIC DNA]</scope>
    <source>
        <strain evidence="20">cv. Matina 1-6</strain>
    </source>
</reference>
<dbReference type="InterPro" id="IPR008271">
    <property type="entry name" value="Ser/Thr_kinase_AS"/>
</dbReference>
<dbReference type="GO" id="GO:0004674">
    <property type="term" value="F:protein serine/threonine kinase activity"/>
    <property type="evidence" value="ECO:0007669"/>
    <property type="project" value="UniProtKB-KW"/>
</dbReference>
<dbReference type="GO" id="GO:0005524">
    <property type="term" value="F:ATP binding"/>
    <property type="evidence" value="ECO:0007669"/>
    <property type="project" value="UniProtKB-UniRule"/>
</dbReference>
<dbReference type="STRING" id="3641.A0A061GEP8"/>
<protein>
    <submittedName>
        <fullName evidence="19">Leucine-rich repeat transmembrane protein kinase</fullName>
    </submittedName>
</protein>
<evidence type="ECO:0000256" key="9">
    <source>
        <dbReference type="ARBA" id="ARBA00022777"/>
    </source>
</evidence>
<dbReference type="InterPro" id="IPR001245">
    <property type="entry name" value="Ser-Thr/Tyr_kinase_cat_dom"/>
</dbReference>
<evidence type="ECO:0000256" key="10">
    <source>
        <dbReference type="ARBA" id="ARBA00022840"/>
    </source>
</evidence>
<dbReference type="CDD" id="cd14066">
    <property type="entry name" value="STKc_IRAK"/>
    <property type="match status" value="1"/>
</dbReference>
<dbReference type="PROSITE" id="PS00107">
    <property type="entry name" value="PROTEIN_KINASE_ATP"/>
    <property type="match status" value="1"/>
</dbReference>